<keyword evidence="1" id="KW-0472">Membrane</keyword>
<evidence type="ECO:0000256" key="1">
    <source>
        <dbReference type="SAM" id="Phobius"/>
    </source>
</evidence>
<gene>
    <name evidence="2" type="ORF">UU35_C0002G0112</name>
</gene>
<keyword evidence="1" id="KW-0812">Transmembrane</keyword>
<feature type="transmembrane region" description="Helical" evidence="1">
    <location>
        <begin position="89"/>
        <end position="112"/>
    </location>
</feature>
<dbReference type="Pfam" id="PF05552">
    <property type="entry name" value="MS_channel_1st_1"/>
    <property type="match status" value="2"/>
</dbReference>
<dbReference type="Gene3D" id="1.10.287.1260">
    <property type="match status" value="1"/>
</dbReference>
<feature type="transmembrane region" description="Helical" evidence="1">
    <location>
        <begin position="124"/>
        <end position="146"/>
    </location>
</feature>
<dbReference type="Proteomes" id="UP000034616">
    <property type="component" value="Unassembled WGS sequence"/>
</dbReference>
<comment type="caution">
    <text evidence="2">The sequence shown here is derived from an EMBL/GenBank/DDBJ whole genome shotgun (WGS) entry which is preliminary data.</text>
</comment>
<evidence type="ECO:0000313" key="3">
    <source>
        <dbReference type="Proteomes" id="UP000034616"/>
    </source>
</evidence>
<proteinExistence type="predicted"/>
<evidence type="ECO:0000313" key="2">
    <source>
        <dbReference type="EMBL" id="KKR87611.1"/>
    </source>
</evidence>
<feature type="transmembrane region" description="Helical" evidence="1">
    <location>
        <begin position="167"/>
        <end position="188"/>
    </location>
</feature>
<protein>
    <submittedName>
        <fullName evidence="2">CmpX protein</fullName>
    </submittedName>
</protein>
<feature type="transmembrane region" description="Helical" evidence="1">
    <location>
        <begin position="30"/>
        <end position="51"/>
    </location>
</feature>
<keyword evidence="1" id="KW-1133">Transmembrane helix</keyword>
<organism evidence="2 3">
    <name type="scientific">Candidatus Uhrbacteria bacterium GW2011_GWC2_41_11</name>
    <dbReference type="NCBI Taxonomy" id="1618985"/>
    <lineage>
        <taxon>Bacteria</taxon>
        <taxon>Candidatus Uhriibacteriota</taxon>
    </lineage>
</organism>
<name>A0A0G0UJE4_9BACT</name>
<accession>A0A0G0UJE4</accession>
<dbReference type="InterPro" id="IPR008910">
    <property type="entry name" value="MSC_TM_helix"/>
</dbReference>
<reference evidence="2 3" key="1">
    <citation type="journal article" date="2015" name="Nature">
        <title>rRNA introns, odd ribosomes, and small enigmatic genomes across a large radiation of phyla.</title>
        <authorList>
            <person name="Brown C.T."/>
            <person name="Hug L.A."/>
            <person name="Thomas B.C."/>
            <person name="Sharon I."/>
            <person name="Castelle C.J."/>
            <person name="Singh A."/>
            <person name="Wilkins M.J."/>
            <person name="Williams K.H."/>
            <person name="Banfield J.F."/>
        </authorList>
    </citation>
    <scope>NUCLEOTIDE SEQUENCE [LARGE SCALE GENOMIC DNA]</scope>
</reference>
<dbReference type="AlphaFoldDB" id="A0A0G0UJE4"/>
<dbReference type="EMBL" id="LCAH01000002">
    <property type="protein sequence ID" value="KKR87611.1"/>
    <property type="molecule type" value="Genomic_DNA"/>
</dbReference>
<sequence length="235" mass="26299">MATFSYDRAPAYTDMIRESVLTFSQTIFQFLPQFFGAAVVFFLGIFFAWVLRRVIIKMIALLKIDDLAKKFELAQTLQRAGFHLHIGHLFGWIVQWFVLIVALIAATDILGWDQVTDYLKQVVLYIPNVLIAIIILLAGILLANFVERVVHSAVQAAHFASAHFLSHAARWAILVFTFMAVLDQLAIAEYLIRVLFTGLVAMVALAGGLAFGLGGREQAARFLERLQKNISSNGR</sequence>
<feature type="transmembrane region" description="Helical" evidence="1">
    <location>
        <begin position="194"/>
        <end position="215"/>
    </location>
</feature>